<evidence type="ECO:0000313" key="5">
    <source>
        <dbReference type="Proteomes" id="UP000507245"/>
    </source>
</evidence>
<reference evidence="5" key="1">
    <citation type="journal article" date="2020" name="Genome Biol.">
        <title>Gamete binning: chromosome-level and haplotype-resolved genome assembly enabled by high-throughput single-cell sequencing of gamete genomes.</title>
        <authorList>
            <person name="Campoy J.A."/>
            <person name="Sun H."/>
            <person name="Goel M."/>
            <person name="Jiao W.-B."/>
            <person name="Folz-Donahue K."/>
            <person name="Wang N."/>
            <person name="Rubio M."/>
            <person name="Liu C."/>
            <person name="Kukat C."/>
            <person name="Ruiz D."/>
            <person name="Huettel B."/>
            <person name="Schneeberger K."/>
        </authorList>
    </citation>
    <scope>NUCLEOTIDE SEQUENCE [LARGE SCALE GENOMIC DNA]</scope>
    <source>
        <strain evidence="5">cv. Rojo Pasion</strain>
    </source>
</reference>
<evidence type="ECO:0000313" key="2">
    <source>
        <dbReference type="EMBL" id="CAB4285939.1"/>
    </source>
</evidence>
<keyword evidence="1" id="KW-0812">Transmembrane</keyword>
<dbReference type="EMBL" id="CAEKDK010000007">
    <property type="protein sequence ID" value="CAB4285939.1"/>
    <property type="molecule type" value="Genomic_DNA"/>
</dbReference>
<dbReference type="Proteomes" id="UP000507222">
    <property type="component" value="Unassembled WGS sequence"/>
</dbReference>
<protein>
    <submittedName>
        <fullName evidence="2">Uncharacterized protein</fullName>
    </submittedName>
</protein>
<keyword evidence="1" id="KW-0472">Membrane</keyword>
<dbReference type="AlphaFoldDB" id="A0A6J5VA88"/>
<evidence type="ECO:0000313" key="4">
    <source>
        <dbReference type="Proteomes" id="UP000507222"/>
    </source>
</evidence>
<dbReference type="Proteomes" id="UP000507245">
    <property type="component" value="Unassembled WGS sequence"/>
</dbReference>
<keyword evidence="1" id="KW-1133">Transmembrane helix</keyword>
<proteinExistence type="predicted"/>
<sequence>MESITSRPARLRAEQYASHPVLPEGSMAVVMSCWDGVLSWAIPYIVAFDRAMLRSRGRARR</sequence>
<gene>
    <name evidence="2" type="ORF">CURHAP_LOCUS42077</name>
    <name evidence="3" type="ORF">ORAREDHAP_LOCUS41691</name>
</gene>
<evidence type="ECO:0000256" key="1">
    <source>
        <dbReference type="SAM" id="Phobius"/>
    </source>
</evidence>
<reference evidence="2 4" key="2">
    <citation type="submission" date="2020-05" db="EMBL/GenBank/DDBJ databases">
        <authorList>
            <person name="Campoy J."/>
            <person name="Schneeberger K."/>
            <person name="Spophaly S."/>
        </authorList>
    </citation>
    <scope>NUCLEOTIDE SEQUENCE [LARGE SCALE GENOMIC DNA]</scope>
    <source>
        <strain evidence="2">PruArmRojPasFocal</strain>
    </source>
</reference>
<keyword evidence="5" id="KW-1185">Reference proteome</keyword>
<feature type="transmembrane region" description="Helical" evidence="1">
    <location>
        <begin position="27"/>
        <end position="48"/>
    </location>
</feature>
<organism evidence="2 4">
    <name type="scientific">Prunus armeniaca</name>
    <name type="common">Apricot</name>
    <name type="synonym">Armeniaca vulgaris</name>
    <dbReference type="NCBI Taxonomy" id="36596"/>
    <lineage>
        <taxon>Eukaryota</taxon>
        <taxon>Viridiplantae</taxon>
        <taxon>Streptophyta</taxon>
        <taxon>Embryophyta</taxon>
        <taxon>Tracheophyta</taxon>
        <taxon>Spermatophyta</taxon>
        <taxon>Magnoliopsida</taxon>
        <taxon>eudicotyledons</taxon>
        <taxon>Gunneridae</taxon>
        <taxon>Pentapetalae</taxon>
        <taxon>rosids</taxon>
        <taxon>fabids</taxon>
        <taxon>Rosales</taxon>
        <taxon>Rosaceae</taxon>
        <taxon>Amygdaloideae</taxon>
        <taxon>Amygdaleae</taxon>
        <taxon>Prunus</taxon>
    </lineage>
</organism>
<dbReference type="EMBL" id="CAEKKB010000007">
    <property type="protein sequence ID" value="CAB4316402.1"/>
    <property type="molecule type" value="Genomic_DNA"/>
</dbReference>
<name>A0A6J5VA88_PRUAR</name>
<accession>A0A6J5VA88</accession>
<evidence type="ECO:0000313" key="3">
    <source>
        <dbReference type="EMBL" id="CAB4316402.1"/>
    </source>
</evidence>